<protein>
    <submittedName>
        <fullName evidence="1">Uncharacterized protein</fullName>
    </submittedName>
</protein>
<proteinExistence type="predicted"/>
<dbReference type="AlphaFoldDB" id="A0AA88SAN5"/>
<dbReference type="Proteomes" id="UP001187315">
    <property type="component" value="Unassembled WGS sequence"/>
</dbReference>
<name>A0AA88SAN5_TACVA</name>
<evidence type="ECO:0000313" key="2">
    <source>
        <dbReference type="Proteomes" id="UP001187315"/>
    </source>
</evidence>
<organism evidence="1 2">
    <name type="scientific">Tachysurus vachellii</name>
    <name type="common">Darkbarbel catfish</name>
    <name type="synonym">Pelteobagrus vachellii</name>
    <dbReference type="NCBI Taxonomy" id="175792"/>
    <lineage>
        <taxon>Eukaryota</taxon>
        <taxon>Metazoa</taxon>
        <taxon>Chordata</taxon>
        <taxon>Craniata</taxon>
        <taxon>Vertebrata</taxon>
        <taxon>Euteleostomi</taxon>
        <taxon>Actinopterygii</taxon>
        <taxon>Neopterygii</taxon>
        <taxon>Teleostei</taxon>
        <taxon>Ostariophysi</taxon>
        <taxon>Siluriformes</taxon>
        <taxon>Bagridae</taxon>
        <taxon>Tachysurus</taxon>
    </lineage>
</organism>
<sequence length="74" mass="8622">MDFDLNAAVDNDSVKKSEASEVEGVFGFGKDKDKEKCKEKDGCKSKEHKKHKEHKELMIRKTPWLKKELFLLIK</sequence>
<comment type="caution">
    <text evidence="1">The sequence shown here is derived from an EMBL/GenBank/DDBJ whole genome shotgun (WGS) entry which is preliminary data.</text>
</comment>
<evidence type="ECO:0000313" key="1">
    <source>
        <dbReference type="EMBL" id="KAK2831147.1"/>
    </source>
</evidence>
<gene>
    <name evidence="1" type="ORF">Q7C36_016233</name>
</gene>
<keyword evidence="2" id="KW-1185">Reference proteome</keyword>
<reference evidence="1" key="1">
    <citation type="submission" date="2023-08" db="EMBL/GenBank/DDBJ databases">
        <title>Pelteobagrus vachellii genome.</title>
        <authorList>
            <person name="Liu H."/>
        </authorList>
    </citation>
    <scope>NUCLEOTIDE SEQUENCE</scope>
    <source>
        <strain evidence="1">PRFRI_2022a</strain>
        <tissue evidence="1">Muscle</tissue>
    </source>
</reference>
<accession>A0AA88SAN5</accession>
<dbReference type="EMBL" id="JAVHJS010000017">
    <property type="protein sequence ID" value="KAK2831147.1"/>
    <property type="molecule type" value="Genomic_DNA"/>
</dbReference>